<keyword evidence="18" id="KW-1185">Reference proteome</keyword>
<keyword evidence="3" id="KW-0813">Transport</keyword>
<evidence type="ECO:0000256" key="3">
    <source>
        <dbReference type="ARBA" id="ARBA00022448"/>
    </source>
</evidence>
<evidence type="ECO:0000313" key="18">
    <source>
        <dbReference type="Proteomes" id="UP000800035"/>
    </source>
</evidence>
<feature type="compositionally biased region" description="Low complexity" evidence="13">
    <location>
        <begin position="64"/>
        <end position="80"/>
    </location>
</feature>
<evidence type="ECO:0000256" key="7">
    <source>
        <dbReference type="ARBA" id="ARBA00022967"/>
    </source>
</evidence>
<feature type="transmembrane region" description="Helical" evidence="14">
    <location>
        <begin position="171"/>
        <end position="190"/>
    </location>
</feature>
<dbReference type="FunFam" id="1.20.1560.10:FF:000004">
    <property type="entry name" value="ATP-binding cassette sub-family B member 7"/>
    <property type="match status" value="1"/>
</dbReference>
<proteinExistence type="inferred from homology"/>
<accession>A0A6A5UFX9</accession>
<comment type="similarity">
    <text evidence="10">Belongs to the ABC transporter superfamily. ABCB family. Heavy Metal importer (TC 3.A.1.210) subfamily.</text>
</comment>
<dbReference type="FunFam" id="3.40.50.300:FF:000186">
    <property type="entry name" value="ATP-binding cassette sub-family B member 7, mitochondrial"/>
    <property type="match status" value="1"/>
</dbReference>
<organism evidence="17 18">
    <name type="scientific">Byssothecium circinans</name>
    <dbReference type="NCBI Taxonomy" id="147558"/>
    <lineage>
        <taxon>Eukaryota</taxon>
        <taxon>Fungi</taxon>
        <taxon>Dikarya</taxon>
        <taxon>Ascomycota</taxon>
        <taxon>Pezizomycotina</taxon>
        <taxon>Dothideomycetes</taxon>
        <taxon>Pleosporomycetidae</taxon>
        <taxon>Pleosporales</taxon>
        <taxon>Massarineae</taxon>
        <taxon>Massarinaceae</taxon>
        <taxon>Byssothecium</taxon>
    </lineage>
</organism>
<keyword evidence="6" id="KW-0067">ATP-binding</keyword>
<dbReference type="GO" id="GO:0140466">
    <property type="term" value="P:iron-sulfur cluster export from the mitochondrion"/>
    <property type="evidence" value="ECO:0007669"/>
    <property type="project" value="UniProtKB-ARBA"/>
</dbReference>
<dbReference type="GO" id="GO:0005743">
    <property type="term" value="C:mitochondrial inner membrane"/>
    <property type="evidence" value="ECO:0007669"/>
    <property type="project" value="UniProtKB-SubCell"/>
</dbReference>
<dbReference type="CDD" id="cd03253">
    <property type="entry name" value="ABCC_ATM1_transporter"/>
    <property type="match status" value="1"/>
</dbReference>
<dbReference type="OrthoDB" id="6500128at2759"/>
<keyword evidence="17" id="KW-0378">Hydrolase</keyword>
<evidence type="ECO:0000259" key="15">
    <source>
        <dbReference type="PROSITE" id="PS50893"/>
    </source>
</evidence>
<dbReference type="InterPro" id="IPR036640">
    <property type="entry name" value="ABC1_TM_sf"/>
</dbReference>
<protein>
    <recommendedName>
        <fullName evidence="11">Iron-sulfur clusters transporter ATM1, mitochondrial</fullName>
    </recommendedName>
    <alternativeName>
        <fullName evidence="12">Iron-sulfur clusters transporter atm1, mitochondrial</fullName>
    </alternativeName>
</protein>
<dbReference type="PROSITE" id="PS50893">
    <property type="entry name" value="ABC_TRANSPORTER_2"/>
    <property type="match status" value="1"/>
</dbReference>
<dbReference type="Gene3D" id="3.40.50.300">
    <property type="entry name" value="P-loop containing nucleotide triphosphate hydrolases"/>
    <property type="match status" value="1"/>
</dbReference>
<reference evidence="17" key="1">
    <citation type="journal article" date="2020" name="Stud. Mycol.">
        <title>101 Dothideomycetes genomes: a test case for predicting lifestyles and emergence of pathogens.</title>
        <authorList>
            <person name="Haridas S."/>
            <person name="Albert R."/>
            <person name="Binder M."/>
            <person name="Bloem J."/>
            <person name="Labutti K."/>
            <person name="Salamov A."/>
            <person name="Andreopoulos B."/>
            <person name="Baker S."/>
            <person name="Barry K."/>
            <person name="Bills G."/>
            <person name="Bluhm B."/>
            <person name="Cannon C."/>
            <person name="Castanera R."/>
            <person name="Culley D."/>
            <person name="Daum C."/>
            <person name="Ezra D."/>
            <person name="Gonzalez J."/>
            <person name="Henrissat B."/>
            <person name="Kuo A."/>
            <person name="Liang C."/>
            <person name="Lipzen A."/>
            <person name="Lutzoni F."/>
            <person name="Magnuson J."/>
            <person name="Mondo S."/>
            <person name="Nolan M."/>
            <person name="Ohm R."/>
            <person name="Pangilinan J."/>
            <person name="Park H.-J."/>
            <person name="Ramirez L."/>
            <person name="Alfaro M."/>
            <person name="Sun H."/>
            <person name="Tritt A."/>
            <person name="Yoshinaga Y."/>
            <person name="Zwiers L.-H."/>
            <person name="Turgeon B."/>
            <person name="Goodwin S."/>
            <person name="Spatafora J."/>
            <person name="Crous P."/>
            <person name="Grigoriev I."/>
        </authorList>
    </citation>
    <scope>NUCLEOTIDE SEQUENCE</scope>
    <source>
        <strain evidence="17">CBS 675.92</strain>
    </source>
</reference>
<dbReference type="PANTHER" id="PTHR24221:SF402">
    <property type="entry name" value="IRON-SULFUR CLUSTERS TRANSPORTER ABCB7, MITOCHONDRIAL"/>
    <property type="match status" value="1"/>
</dbReference>
<evidence type="ECO:0000256" key="4">
    <source>
        <dbReference type="ARBA" id="ARBA00022692"/>
    </source>
</evidence>
<evidence type="ECO:0000256" key="9">
    <source>
        <dbReference type="ARBA" id="ARBA00023136"/>
    </source>
</evidence>
<keyword evidence="4 14" id="KW-0812">Transmembrane</keyword>
<feature type="transmembrane region" description="Helical" evidence="14">
    <location>
        <begin position="252"/>
        <end position="279"/>
    </location>
</feature>
<feature type="transmembrane region" description="Helical" evidence="14">
    <location>
        <begin position="138"/>
        <end position="159"/>
    </location>
</feature>
<dbReference type="InterPro" id="IPR039421">
    <property type="entry name" value="Type_1_exporter"/>
</dbReference>
<evidence type="ECO:0000256" key="13">
    <source>
        <dbReference type="SAM" id="MobiDB-lite"/>
    </source>
</evidence>
<dbReference type="EMBL" id="ML976977">
    <property type="protein sequence ID" value="KAF1963230.1"/>
    <property type="molecule type" value="Genomic_DNA"/>
</dbReference>
<dbReference type="GO" id="GO:0006879">
    <property type="term" value="P:intracellular iron ion homeostasis"/>
    <property type="evidence" value="ECO:0007669"/>
    <property type="project" value="TreeGrafter"/>
</dbReference>
<dbReference type="InterPro" id="IPR003593">
    <property type="entry name" value="AAA+_ATPase"/>
</dbReference>
<sequence length="717" mass="78662">MLLPPLARACHTRGPSFHTHARAFHAPVPSFRTHVAAFPFRPRALRAFTSGPQHRKDAHGRRIAPASTSTSTSTSASTTSPPAPPSKVPNDGLANPKADALAEPVVSNKEQRKADWAIIKEMGQYLWPKDNMGTRARVALSVVLLVGAKLLNVQVPFYFKSIVDSMNIDFVAAGGTATTVAGAMIVAYGATRVGATLFQEVRNAVFASVAQKAIRRVACNVYNHLLKLDLSFHLSRQTGGLTRAIDRGTKGISFLLTSMVFHVLPTALEISLVCGILTYQYGAKFAVITGTTMAAYTAFTILTTSWRTKFRKQANAADNRAATVAVDSLINYEAVKYFNNEKYEVGRYDKALHSYEKASIKVATSLALLNSGQNLIFSSALTAMMYLAADGVATGQLTVGDLVMVNQLVFQLSVPLNFLGSVYRELRQSLLDMETLFNLQKVSLTVKDKPDAKPLLLTAGELKFENVTFGYHPDRPILRNLNLTIPAGKKVAIVGPSGCGKSTILRLLFRFYDVQEGRILIDGQDIRDVSVESVRKAIGVVPQDTPLFNNSIEHNIRYGNMEAPSDRVIEAAKRAHIHETISQFPDGYETMVGERGMMISGGEKQRLAVSRLILKDPPLLFFDEATSALDTHTEQALLSHINSILKEKKRTSVFVAHRLRTIYDSDLIIVLRAGCVAESGTHEQLVDRAGLYSELWSAQETLFSGDEEQKHGEDQVR</sequence>
<feature type="domain" description="ABC transporter" evidence="15">
    <location>
        <begin position="462"/>
        <end position="698"/>
    </location>
</feature>
<evidence type="ECO:0000256" key="8">
    <source>
        <dbReference type="ARBA" id="ARBA00022989"/>
    </source>
</evidence>
<keyword evidence="9 14" id="KW-0472">Membrane</keyword>
<dbReference type="GO" id="GO:0140359">
    <property type="term" value="F:ABC-type transporter activity"/>
    <property type="evidence" value="ECO:0007669"/>
    <property type="project" value="InterPro"/>
</dbReference>
<comment type="subunit">
    <text evidence="2">Homodimer.</text>
</comment>
<dbReference type="PROSITE" id="PS50929">
    <property type="entry name" value="ABC_TM1F"/>
    <property type="match status" value="1"/>
</dbReference>
<feature type="region of interest" description="Disordered" evidence="13">
    <location>
        <begin position="49"/>
        <end position="106"/>
    </location>
</feature>
<evidence type="ECO:0000256" key="14">
    <source>
        <dbReference type="SAM" id="Phobius"/>
    </source>
</evidence>
<dbReference type="GO" id="GO:0005524">
    <property type="term" value="F:ATP binding"/>
    <property type="evidence" value="ECO:0007669"/>
    <property type="project" value="UniProtKB-KW"/>
</dbReference>
<dbReference type="Gene3D" id="1.20.1560.10">
    <property type="entry name" value="ABC transporter type 1, transmembrane domain"/>
    <property type="match status" value="1"/>
</dbReference>
<name>A0A6A5UFX9_9PLEO</name>
<gene>
    <name evidence="17" type="ORF">CC80DRAFT_46</name>
</gene>
<comment type="subcellular location">
    <subcellularLocation>
        <location evidence="1">Mitochondrion inner membrane</location>
        <topology evidence="1">Multi-pass membrane protein</topology>
    </subcellularLocation>
</comment>
<dbReference type="SUPFAM" id="SSF52540">
    <property type="entry name" value="P-loop containing nucleoside triphosphate hydrolases"/>
    <property type="match status" value="1"/>
</dbReference>
<dbReference type="Pfam" id="PF00005">
    <property type="entry name" value="ABC_tran"/>
    <property type="match status" value="1"/>
</dbReference>
<evidence type="ECO:0000256" key="12">
    <source>
        <dbReference type="ARBA" id="ARBA00040792"/>
    </source>
</evidence>
<dbReference type="CDD" id="cd18582">
    <property type="entry name" value="ABC_6TM_ATM1_ABCB7"/>
    <property type="match status" value="1"/>
</dbReference>
<dbReference type="InterPro" id="IPR027417">
    <property type="entry name" value="P-loop_NTPase"/>
</dbReference>
<keyword evidence="7" id="KW-1278">Translocase</keyword>
<keyword evidence="5" id="KW-0547">Nucleotide-binding</keyword>
<dbReference type="InterPro" id="IPR003439">
    <property type="entry name" value="ABC_transporter-like_ATP-bd"/>
</dbReference>
<dbReference type="AlphaFoldDB" id="A0A6A5UFX9"/>
<feature type="domain" description="ABC transmembrane type-1" evidence="16">
    <location>
        <begin position="139"/>
        <end position="428"/>
    </location>
</feature>
<dbReference type="GO" id="GO:0016887">
    <property type="term" value="F:ATP hydrolysis activity"/>
    <property type="evidence" value="ECO:0007669"/>
    <property type="project" value="InterPro"/>
</dbReference>
<dbReference type="SUPFAM" id="SSF90123">
    <property type="entry name" value="ABC transporter transmembrane region"/>
    <property type="match status" value="1"/>
</dbReference>
<dbReference type="SMART" id="SM00382">
    <property type="entry name" value="AAA"/>
    <property type="match status" value="1"/>
</dbReference>
<dbReference type="Pfam" id="PF00664">
    <property type="entry name" value="ABC_membrane"/>
    <property type="match status" value="1"/>
</dbReference>
<feature type="transmembrane region" description="Helical" evidence="14">
    <location>
        <begin position="285"/>
        <end position="303"/>
    </location>
</feature>
<evidence type="ECO:0000256" key="10">
    <source>
        <dbReference type="ARBA" id="ARBA00024363"/>
    </source>
</evidence>
<keyword evidence="8 14" id="KW-1133">Transmembrane helix</keyword>
<dbReference type="PROSITE" id="PS00211">
    <property type="entry name" value="ABC_TRANSPORTER_1"/>
    <property type="match status" value="1"/>
</dbReference>
<evidence type="ECO:0000256" key="2">
    <source>
        <dbReference type="ARBA" id="ARBA00011738"/>
    </source>
</evidence>
<evidence type="ECO:0000256" key="11">
    <source>
        <dbReference type="ARBA" id="ARBA00039906"/>
    </source>
</evidence>
<dbReference type="InterPro" id="IPR011527">
    <property type="entry name" value="ABC1_TM_dom"/>
</dbReference>
<dbReference type="PANTHER" id="PTHR24221">
    <property type="entry name" value="ATP-BINDING CASSETTE SUB-FAMILY B"/>
    <property type="match status" value="1"/>
</dbReference>
<evidence type="ECO:0000256" key="1">
    <source>
        <dbReference type="ARBA" id="ARBA00004448"/>
    </source>
</evidence>
<dbReference type="InterPro" id="IPR017871">
    <property type="entry name" value="ABC_transporter-like_CS"/>
</dbReference>
<dbReference type="Proteomes" id="UP000800035">
    <property type="component" value="Unassembled WGS sequence"/>
</dbReference>
<evidence type="ECO:0000313" key="17">
    <source>
        <dbReference type="EMBL" id="KAF1963230.1"/>
    </source>
</evidence>
<evidence type="ECO:0000256" key="6">
    <source>
        <dbReference type="ARBA" id="ARBA00022840"/>
    </source>
</evidence>
<evidence type="ECO:0000256" key="5">
    <source>
        <dbReference type="ARBA" id="ARBA00022741"/>
    </source>
</evidence>
<evidence type="ECO:0000259" key="16">
    <source>
        <dbReference type="PROSITE" id="PS50929"/>
    </source>
</evidence>